<evidence type="ECO:0000313" key="2">
    <source>
        <dbReference type="EMBL" id="MDG6896004.1"/>
    </source>
</evidence>
<name>A0A9X4PE56_9PAST</name>
<dbReference type="EMBL" id="LWID01000001">
    <property type="protein sequence ID" value="MDG6896004.1"/>
    <property type="molecule type" value="Genomic_DNA"/>
</dbReference>
<feature type="domain" description="HTH cro/C1-type" evidence="1">
    <location>
        <begin position="46"/>
        <end position="74"/>
    </location>
</feature>
<gene>
    <name evidence="2" type="ORF">A6A20_10325</name>
</gene>
<dbReference type="AlphaFoldDB" id="A0A9X4PE56"/>
<dbReference type="RefSeq" id="WP_279573364.1">
    <property type="nucleotide sequence ID" value="NZ_LWID01000001.1"/>
</dbReference>
<comment type="caution">
    <text evidence="2">The sequence shown here is derived from an EMBL/GenBank/DDBJ whole genome shotgun (WGS) entry which is preliminary data.</text>
</comment>
<organism evidence="2 3">
    <name type="scientific">Volucribacter amazonae</name>
    <dbReference type="NCBI Taxonomy" id="256731"/>
    <lineage>
        <taxon>Bacteria</taxon>
        <taxon>Pseudomonadati</taxon>
        <taxon>Pseudomonadota</taxon>
        <taxon>Gammaproteobacteria</taxon>
        <taxon>Pasteurellales</taxon>
        <taxon>Pasteurellaceae</taxon>
        <taxon>Volucribacter</taxon>
    </lineage>
</organism>
<accession>A0A9X4PE56</accession>
<dbReference type="InterPro" id="IPR001387">
    <property type="entry name" value="Cro/C1-type_HTH"/>
</dbReference>
<keyword evidence="3" id="KW-1185">Reference proteome</keyword>
<proteinExistence type="predicted"/>
<evidence type="ECO:0000313" key="3">
    <source>
        <dbReference type="Proteomes" id="UP001155500"/>
    </source>
</evidence>
<dbReference type="Gene3D" id="1.10.260.40">
    <property type="entry name" value="lambda repressor-like DNA-binding domains"/>
    <property type="match status" value="1"/>
</dbReference>
<protein>
    <recommendedName>
        <fullName evidence="1">HTH cro/C1-type domain-containing protein</fullName>
    </recommendedName>
</protein>
<evidence type="ECO:0000259" key="1">
    <source>
        <dbReference type="PROSITE" id="PS50943"/>
    </source>
</evidence>
<dbReference type="Proteomes" id="UP001155500">
    <property type="component" value="Unassembled WGS sequence"/>
</dbReference>
<dbReference type="PROSITE" id="PS50943">
    <property type="entry name" value="HTH_CROC1"/>
    <property type="match status" value="1"/>
</dbReference>
<dbReference type="GO" id="GO:0003677">
    <property type="term" value="F:DNA binding"/>
    <property type="evidence" value="ECO:0007669"/>
    <property type="project" value="InterPro"/>
</dbReference>
<reference evidence="2" key="1">
    <citation type="submission" date="2016-03" db="EMBL/GenBank/DDBJ databases">
        <title>Co-evolution between Pasteurellaceae and their hosts.</title>
        <authorList>
            <person name="Hansen M.J."/>
            <person name="Bojesen A.M."/>
            <person name="Planet P."/>
        </authorList>
    </citation>
    <scope>NUCLEOTIDE SEQUENCE</scope>
    <source>
        <strain evidence="2">146/S8/89</strain>
    </source>
</reference>
<sequence length="139" mass="16732">MDEKKNFSIKLKDLLQKRGYEPTAATLEREFNLRHYGKPIGLHAMARWLRGEVIPTNERLKTLADWLDVDLRELVSDERVQRINLSEQRQDSEDTFWHTQASYDDQRLFKIFLNLPREQRKTVREVIIAMHKAYRTNKY</sequence>
<dbReference type="InterPro" id="IPR010982">
    <property type="entry name" value="Lambda_DNA-bd_dom_sf"/>
</dbReference>